<evidence type="ECO:0000259" key="1">
    <source>
        <dbReference type="PROSITE" id="PS51186"/>
    </source>
</evidence>
<dbReference type="PANTHER" id="PTHR42791">
    <property type="entry name" value="GNAT FAMILY ACETYLTRANSFERASE"/>
    <property type="match status" value="1"/>
</dbReference>
<dbReference type="Proteomes" id="UP000252585">
    <property type="component" value="Unassembled WGS sequence"/>
</dbReference>
<evidence type="ECO:0000313" key="2">
    <source>
        <dbReference type="EMBL" id="RCW63939.1"/>
    </source>
</evidence>
<dbReference type="InterPro" id="IPR016181">
    <property type="entry name" value="Acyl_CoA_acyltransferase"/>
</dbReference>
<dbReference type="Pfam" id="PF13508">
    <property type="entry name" value="Acetyltransf_7"/>
    <property type="match status" value="1"/>
</dbReference>
<keyword evidence="2" id="KW-0808">Transferase</keyword>
<dbReference type="AlphaFoldDB" id="A0A368X8A6"/>
<organism evidence="2 3">
    <name type="scientific">Saliterribacillus persicus</name>
    <dbReference type="NCBI Taxonomy" id="930114"/>
    <lineage>
        <taxon>Bacteria</taxon>
        <taxon>Bacillati</taxon>
        <taxon>Bacillota</taxon>
        <taxon>Bacilli</taxon>
        <taxon>Bacillales</taxon>
        <taxon>Bacillaceae</taxon>
        <taxon>Saliterribacillus</taxon>
    </lineage>
</organism>
<name>A0A368X8A6_9BACI</name>
<dbReference type="SUPFAM" id="SSF55729">
    <property type="entry name" value="Acyl-CoA N-acyltransferases (Nat)"/>
    <property type="match status" value="1"/>
</dbReference>
<reference evidence="2 3" key="1">
    <citation type="submission" date="2018-07" db="EMBL/GenBank/DDBJ databases">
        <title>Genomic Encyclopedia of Type Strains, Phase IV (KMG-IV): sequencing the most valuable type-strain genomes for metagenomic binning, comparative biology and taxonomic classification.</title>
        <authorList>
            <person name="Goeker M."/>
        </authorList>
    </citation>
    <scope>NUCLEOTIDE SEQUENCE [LARGE SCALE GENOMIC DNA]</scope>
    <source>
        <strain evidence="2 3">DSM 27696</strain>
    </source>
</reference>
<dbReference type="PANTHER" id="PTHR42791:SF1">
    <property type="entry name" value="N-ACETYLTRANSFERASE DOMAIN-CONTAINING PROTEIN"/>
    <property type="match status" value="1"/>
</dbReference>
<feature type="domain" description="N-acetyltransferase" evidence="1">
    <location>
        <begin position="114"/>
        <end position="195"/>
    </location>
</feature>
<dbReference type="OrthoDB" id="9775804at2"/>
<evidence type="ECO:0000313" key="3">
    <source>
        <dbReference type="Proteomes" id="UP000252585"/>
    </source>
</evidence>
<dbReference type="EMBL" id="QPJJ01000015">
    <property type="protein sequence ID" value="RCW63939.1"/>
    <property type="molecule type" value="Genomic_DNA"/>
</dbReference>
<dbReference type="CDD" id="cd04301">
    <property type="entry name" value="NAT_SF"/>
    <property type="match status" value="1"/>
</dbReference>
<dbReference type="RefSeq" id="WP_114354073.1">
    <property type="nucleotide sequence ID" value="NZ_QPJJ01000015.1"/>
</dbReference>
<keyword evidence="3" id="KW-1185">Reference proteome</keyword>
<accession>A0A368X8A6</accession>
<dbReference type="InterPro" id="IPR000182">
    <property type="entry name" value="GNAT_dom"/>
</dbReference>
<comment type="caution">
    <text evidence="2">The sequence shown here is derived from an EMBL/GenBank/DDBJ whole genome shotgun (WGS) entry which is preliminary data.</text>
</comment>
<sequence length="195" mass="22560">MNINETHISLLSQAFKDDPMFVYFIADKNDKEQTKKLIRFIVKQNRLLDGLILTDHTTKPSYVAIVDRPRNLRNVSIMAKVRLNIEMLLLIFKLPFPVLRFLTKYQKLSFSSAPNEPHYYVTMIGVDPYCQGKGIGKKVLGEIHEIAKSSQPPYPVALDTENQKNVSFYERLGYELKDTKMIDGLRIYCMTRPAE</sequence>
<dbReference type="PROSITE" id="PS51186">
    <property type="entry name" value="GNAT"/>
    <property type="match status" value="1"/>
</dbReference>
<proteinExistence type="predicted"/>
<protein>
    <submittedName>
        <fullName evidence="2">Acetyltransferase (GNAT) family protein</fullName>
    </submittedName>
</protein>
<dbReference type="Gene3D" id="3.40.630.30">
    <property type="match status" value="1"/>
</dbReference>
<dbReference type="InterPro" id="IPR052523">
    <property type="entry name" value="Trichothecene_AcTrans"/>
</dbReference>
<gene>
    <name evidence="2" type="ORF">DFR57_11564</name>
</gene>
<dbReference type="GO" id="GO:0016747">
    <property type="term" value="F:acyltransferase activity, transferring groups other than amino-acyl groups"/>
    <property type="evidence" value="ECO:0007669"/>
    <property type="project" value="InterPro"/>
</dbReference>